<proteinExistence type="predicted"/>
<protein>
    <submittedName>
        <fullName evidence="2">Uncharacterized protein</fullName>
    </submittedName>
</protein>
<dbReference type="EMBL" id="BRXU01000014">
    <property type="protein sequence ID" value="GLC55849.1"/>
    <property type="molecule type" value="Genomic_DNA"/>
</dbReference>
<organism evidence="2 3">
    <name type="scientific">Pleodorina starrii</name>
    <dbReference type="NCBI Taxonomy" id="330485"/>
    <lineage>
        <taxon>Eukaryota</taxon>
        <taxon>Viridiplantae</taxon>
        <taxon>Chlorophyta</taxon>
        <taxon>core chlorophytes</taxon>
        <taxon>Chlorophyceae</taxon>
        <taxon>CS clade</taxon>
        <taxon>Chlamydomonadales</taxon>
        <taxon>Volvocaceae</taxon>
        <taxon>Pleodorina</taxon>
    </lineage>
</organism>
<dbReference type="AlphaFoldDB" id="A0A9W6BPF9"/>
<dbReference type="Pfam" id="PF10184">
    <property type="entry name" value="DUF2358"/>
    <property type="match status" value="1"/>
</dbReference>
<evidence type="ECO:0000256" key="1">
    <source>
        <dbReference type="SAM" id="MobiDB-lite"/>
    </source>
</evidence>
<evidence type="ECO:0000313" key="3">
    <source>
        <dbReference type="Proteomes" id="UP001165080"/>
    </source>
</evidence>
<gene>
    <name evidence="2" type="primary">PLEST010031</name>
    <name evidence="2" type="ORF">PLESTB_001035400</name>
</gene>
<evidence type="ECO:0000313" key="2">
    <source>
        <dbReference type="EMBL" id="GLC55849.1"/>
    </source>
</evidence>
<keyword evidence="3" id="KW-1185">Reference proteome</keyword>
<dbReference type="InterPro" id="IPR018790">
    <property type="entry name" value="DUF2358"/>
</dbReference>
<name>A0A9W6BPF9_9CHLO</name>
<comment type="caution">
    <text evidence="2">The sequence shown here is derived from an EMBL/GenBank/DDBJ whole genome shotgun (WGS) entry which is preliminary data.</text>
</comment>
<feature type="region of interest" description="Disordered" evidence="1">
    <location>
        <begin position="354"/>
        <end position="383"/>
    </location>
</feature>
<dbReference type="PANTHER" id="PTHR31094:SF2">
    <property type="entry name" value="RIKEN CDNA 2310061I04 GENE"/>
    <property type="match status" value="1"/>
</dbReference>
<dbReference type="Proteomes" id="UP001165080">
    <property type="component" value="Unassembled WGS sequence"/>
</dbReference>
<feature type="region of interest" description="Disordered" evidence="1">
    <location>
        <begin position="1"/>
        <end position="22"/>
    </location>
</feature>
<accession>A0A9W6BPF9</accession>
<feature type="compositionally biased region" description="Gly residues" evidence="1">
    <location>
        <begin position="354"/>
        <end position="365"/>
    </location>
</feature>
<dbReference type="SUPFAM" id="SSF54427">
    <property type="entry name" value="NTF2-like"/>
    <property type="match status" value="1"/>
</dbReference>
<dbReference type="PANTHER" id="PTHR31094">
    <property type="entry name" value="RIKEN CDNA 2310061I04 GENE"/>
    <property type="match status" value="1"/>
</dbReference>
<feature type="region of interest" description="Disordered" evidence="1">
    <location>
        <begin position="34"/>
        <end position="58"/>
    </location>
</feature>
<reference evidence="2 3" key="1">
    <citation type="journal article" date="2023" name="Commun. Biol.">
        <title>Reorganization of the ancestral sex-determining regions during the evolution of trioecy in Pleodorina starrii.</title>
        <authorList>
            <person name="Takahashi K."/>
            <person name="Suzuki S."/>
            <person name="Kawai-Toyooka H."/>
            <person name="Yamamoto K."/>
            <person name="Hamaji T."/>
            <person name="Ootsuki R."/>
            <person name="Yamaguchi H."/>
            <person name="Kawachi M."/>
            <person name="Higashiyama T."/>
            <person name="Nozaki H."/>
        </authorList>
    </citation>
    <scope>NUCLEOTIDE SEQUENCE [LARGE SCALE GENOMIC DNA]</scope>
    <source>
        <strain evidence="2 3">NIES-4479</strain>
    </source>
</reference>
<sequence length="383" mass="41363">MLFGLRGSTLPQVRPGSASAGGAGVRSVVLGALKQQQPGELRGEPAPQRLESKYEPCEPSTSSLADFGARVTLERLYSWNALDGAPGGVPHGTFLVTVDDRPQRTRNQGRSEDYFANVGDSIRCLREDIPMLFQRELNYSIYRDDVVFRDPRNCFKGMKNYQLIFWSLRFHGKIFFKTLYVDVKRIWQPEDGIIKMRWTVHGIPRVPWEAEGTFDGISTYRLDSHGKIYEHSVDNILLRDPPMATNPPLLAGLNLQPLAPQQPVPGAWCKGAEPQERWAAYAYVQRMVSSALQRLDLDQELEPTAAVAGLPASTPAPGPHTMASAHGVYGRPAGAGACAGAAVSGGVSWGSGAGSGGGGGGGGSSSGAADREQGGVWRQSLWT</sequence>
<dbReference type="InterPro" id="IPR032710">
    <property type="entry name" value="NTF2-like_dom_sf"/>
</dbReference>